<organism evidence="1">
    <name type="scientific">Indivirus ILV1</name>
    <dbReference type="NCBI Taxonomy" id="1977633"/>
    <lineage>
        <taxon>Viruses</taxon>
        <taxon>Varidnaviria</taxon>
        <taxon>Bamfordvirae</taxon>
        <taxon>Nucleocytoviricota</taxon>
        <taxon>Megaviricetes</taxon>
        <taxon>Imitervirales</taxon>
        <taxon>Mimiviridae</taxon>
        <taxon>Klosneuvirinae</taxon>
        <taxon>Indivirus</taxon>
    </lineage>
</organism>
<evidence type="ECO:0008006" key="2">
    <source>
        <dbReference type="Google" id="ProtNLM"/>
    </source>
</evidence>
<accession>A0A1V0SDA5</accession>
<evidence type="ECO:0000313" key="1">
    <source>
        <dbReference type="EMBL" id="ARF09696.1"/>
    </source>
</evidence>
<reference evidence="1" key="1">
    <citation type="journal article" date="2017" name="Science">
        <title>Giant viruses with an expanded complement of translation system components.</title>
        <authorList>
            <person name="Schulz F."/>
            <person name="Yutin N."/>
            <person name="Ivanova N.N."/>
            <person name="Ortega D.R."/>
            <person name="Lee T.K."/>
            <person name="Vierheilig J."/>
            <person name="Daims H."/>
            <person name="Horn M."/>
            <person name="Wagner M."/>
            <person name="Jensen G.J."/>
            <person name="Kyrpides N.C."/>
            <person name="Koonin E.V."/>
            <person name="Woyke T."/>
        </authorList>
    </citation>
    <scope>NUCLEOTIDE SEQUENCE</scope>
    <source>
        <strain evidence="1">ILV1</strain>
    </source>
</reference>
<sequence length="603" mass="69540">MANAIIQTIDKLYGSRCKHIDKWSHVQNYSCIAISTHIMSALNKNIALPINEIHKFYDYIVRSCNYYNSDTCLKIDMSQKIPLLKKLFSLYPPSAPLLIKFLLYEKCDECIDSIPSDILDTDPYIYAIIEARLKYTALSPSFENDMVLVNILLNKIQINTDRLKELVRCRSYNLATRIAAIIDKTNIPLTNEILNEACKALPYSKAIISSLVSRGVSLNSDNLLSACHSADAKSLNYIINTGKITITSSHLKEIIQSARYHLEFDRYKIKNIKNAININDNMFLCRVDGYSEEKLEVLIKNGYNITYDDVIFSIKYKKEIPGIDRFNIKLDKKLLELCWDVDFYPKTYKFDCISQNQMYLQELCNTRKTSEIKSLLKNDSSLIIDRKCMENVCSFAKNSMYDFLIGKGGVPTIKCIKNVGKMIKNNALLLQVIDDFEKANTLEILEYKTRISELEKKISELENSGVPIKKQDPIDIKVKKKKVVIIDDIKNDKSKEKLSVPPSSYIMLPIDDSQIQKIQQEHREKKIPTEKMIKLLKINPKIKINYSKVREDLISKIRDDGWIDKNNKDRINLPVDVKKLLSLKDKNDIIQFSDIDKLVCLLY</sequence>
<dbReference type="EMBL" id="KY684086">
    <property type="protein sequence ID" value="ARF09696.1"/>
    <property type="molecule type" value="Genomic_DNA"/>
</dbReference>
<gene>
    <name evidence="1" type="ORF">Indivirus_2_75</name>
</gene>
<protein>
    <recommendedName>
        <fullName evidence="2">SWIB/MDM2 domain protein</fullName>
    </recommendedName>
</protein>
<name>A0A1V0SDA5_9VIRU</name>
<proteinExistence type="predicted"/>